<comment type="caution">
    <text evidence="3">The sequence shown here is derived from an EMBL/GenBank/DDBJ whole genome shotgun (WGS) entry which is preliminary data.</text>
</comment>
<evidence type="ECO:0000256" key="2">
    <source>
        <dbReference type="SAM" id="SignalP"/>
    </source>
</evidence>
<keyword evidence="2" id="KW-0732">Signal</keyword>
<dbReference type="GeneID" id="94849428"/>
<feature type="signal peptide" evidence="2">
    <location>
        <begin position="1"/>
        <end position="15"/>
    </location>
</feature>
<dbReference type="OrthoDB" id="10646245at2759"/>
<keyword evidence="1" id="KW-1133">Transmembrane helix</keyword>
<sequence length="359" mass="39504">MFFLFALMAESFLLADKEPKTIRFDRLQQRTLGEVCTAHFNEYNRTIPSPIKEGSEPPGKGKCTTEWYNDKDTESGTQRANYFRTMVGYQKPNLVDRDKIKSTVECTVICNNLGHVDHYPPSQTKCYTQAGGQACGESNLAGGWSTQSVDAYMRDDGNPTMGHRHWVLNKGTMSFAFGSTGTFTAMRVIGTKGNGPVEELPFVSYPPPGFAPLKNLNVKNGWSFIAPEKTNKDNVKIQIWCEGKEIGTKSVLTGISTANSIVYKPNQDQIVLDSLYEVKITNLDSGNVYEFTTMFHTCQNNEISSDLVLKSPGSSNAGMIAGIVIAVIVVLAVAGVCVFFFVIKPRLNKAASNGENDNK</sequence>
<keyword evidence="4" id="KW-1185">Reference proteome</keyword>
<evidence type="ECO:0000256" key="1">
    <source>
        <dbReference type="SAM" id="Phobius"/>
    </source>
</evidence>
<accession>A0A1J4KV91</accession>
<reference evidence="3" key="1">
    <citation type="submission" date="2016-10" db="EMBL/GenBank/DDBJ databases">
        <authorList>
            <person name="Benchimol M."/>
            <person name="Almeida L.G."/>
            <person name="Vasconcelos A.T."/>
            <person name="Perreira-Neves A."/>
            <person name="Rosa I.A."/>
            <person name="Tasca T."/>
            <person name="Bogo M.R."/>
            <person name="de Souza W."/>
        </authorList>
    </citation>
    <scope>NUCLEOTIDE SEQUENCE [LARGE SCALE GENOMIC DNA]</scope>
    <source>
        <strain evidence="3">K</strain>
    </source>
</reference>
<keyword evidence="1" id="KW-0472">Membrane</keyword>
<feature type="transmembrane region" description="Helical" evidence="1">
    <location>
        <begin position="319"/>
        <end position="343"/>
    </location>
</feature>
<gene>
    <name evidence="3" type="ORF">TRFO_43291</name>
</gene>
<keyword evidence="1" id="KW-0812">Transmembrane</keyword>
<dbReference type="AlphaFoldDB" id="A0A1J4KV91"/>
<name>A0A1J4KV91_9EUKA</name>
<evidence type="ECO:0000313" key="3">
    <source>
        <dbReference type="EMBL" id="OHT13660.1"/>
    </source>
</evidence>
<dbReference type="EMBL" id="MLAK01000496">
    <property type="protein sequence ID" value="OHT13660.1"/>
    <property type="molecule type" value="Genomic_DNA"/>
</dbReference>
<dbReference type="Proteomes" id="UP000179807">
    <property type="component" value="Unassembled WGS sequence"/>
</dbReference>
<dbReference type="VEuPathDB" id="TrichDB:TRFO_43291"/>
<evidence type="ECO:0000313" key="4">
    <source>
        <dbReference type="Proteomes" id="UP000179807"/>
    </source>
</evidence>
<protein>
    <recommendedName>
        <fullName evidence="5">SCP domain-containing protein</fullName>
    </recommendedName>
</protein>
<evidence type="ECO:0008006" key="5">
    <source>
        <dbReference type="Google" id="ProtNLM"/>
    </source>
</evidence>
<proteinExistence type="predicted"/>
<organism evidence="3 4">
    <name type="scientific">Tritrichomonas foetus</name>
    <dbReference type="NCBI Taxonomy" id="1144522"/>
    <lineage>
        <taxon>Eukaryota</taxon>
        <taxon>Metamonada</taxon>
        <taxon>Parabasalia</taxon>
        <taxon>Tritrichomonadida</taxon>
        <taxon>Tritrichomonadidae</taxon>
        <taxon>Tritrichomonas</taxon>
    </lineage>
</organism>
<dbReference type="RefSeq" id="XP_068366796.1">
    <property type="nucleotide sequence ID" value="XM_068514724.1"/>
</dbReference>
<feature type="chain" id="PRO_5012723902" description="SCP domain-containing protein" evidence="2">
    <location>
        <begin position="16"/>
        <end position="359"/>
    </location>
</feature>